<comment type="similarity">
    <text evidence="2 8">Belongs to the metallo-dependent hydrolases superfamily. ATZ/TRZ family.</text>
</comment>
<name>K0B099_GOTA9</name>
<dbReference type="UniPathway" id="UPA00603">
    <property type="reaction ID" value="UER00660"/>
</dbReference>
<comment type="pathway">
    <text evidence="1 8">Purine metabolism; guanine degradation; xanthine from guanine: step 1/1.</text>
</comment>
<dbReference type="InterPro" id="IPR032466">
    <property type="entry name" value="Metal_Hydrolase"/>
</dbReference>
<keyword evidence="5 8" id="KW-0378">Hydrolase</keyword>
<dbReference type="Proteomes" id="UP000006094">
    <property type="component" value="Chromosome"/>
</dbReference>
<proteinExistence type="inferred from homology"/>
<dbReference type="Gene3D" id="2.30.40.10">
    <property type="entry name" value="Urease, subunit C, domain 1"/>
    <property type="match status" value="1"/>
</dbReference>
<evidence type="ECO:0000313" key="11">
    <source>
        <dbReference type="Proteomes" id="UP000006094"/>
    </source>
</evidence>
<dbReference type="InterPro" id="IPR011059">
    <property type="entry name" value="Metal-dep_hydrolase_composite"/>
</dbReference>
<evidence type="ECO:0000256" key="1">
    <source>
        <dbReference type="ARBA" id="ARBA00004984"/>
    </source>
</evidence>
<keyword evidence="11" id="KW-1185">Reference proteome</keyword>
<keyword evidence="6 8" id="KW-0862">Zinc</keyword>
<comment type="catalytic activity">
    <reaction evidence="8">
        <text>guanine + H2O + H(+) = xanthine + NH4(+)</text>
        <dbReference type="Rhea" id="RHEA:14665"/>
        <dbReference type="ChEBI" id="CHEBI:15377"/>
        <dbReference type="ChEBI" id="CHEBI:15378"/>
        <dbReference type="ChEBI" id="CHEBI:16235"/>
        <dbReference type="ChEBI" id="CHEBI:17712"/>
        <dbReference type="ChEBI" id="CHEBI:28938"/>
        <dbReference type="EC" id="3.5.4.3"/>
    </reaction>
</comment>
<comment type="cofactor">
    <cofactor evidence="8">
        <name>Zn(2+)</name>
        <dbReference type="ChEBI" id="CHEBI:29105"/>
    </cofactor>
    <text evidence="8">Binds 1 zinc ion per subunit.</text>
</comment>
<feature type="domain" description="Amidohydrolase-related" evidence="9">
    <location>
        <begin position="59"/>
        <end position="420"/>
    </location>
</feature>
<dbReference type="SUPFAM" id="SSF51338">
    <property type="entry name" value="Composite domain of metallo-dependent hydrolases"/>
    <property type="match status" value="2"/>
</dbReference>
<organism evidence="10 11">
    <name type="scientific">Gottschalkia acidurici (strain ATCC 7906 / DSM 604 / BCRC 14475 / CIP 104303 / KCTC 5404 / NCIMB 10678 / 9a)</name>
    <name type="common">Clostridium acidurici</name>
    <dbReference type="NCBI Taxonomy" id="1128398"/>
    <lineage>
        <taxon>Bacteria</taxon>
        <taxon>Bacillati</taxon>
        <taxon>Bacillota</taxon>
        <taxon>Tissierellia</taxon>
        <taxon>Tissierellales</taxon>
        <taxon>Gottschalkiaceae</taxon>
        <taxon>Gottschalkia</taxon>
    </lineage>
</organism>
<evidence type="ECO:0000256" key="3">
    <source>
        <dbReference type="ARBA" id="ARBA00012781"/>
    </source>
</evidence>
<evidence type="ECO:0000256" key="7">
    <source>
        <dbReference type="NCBIfam" id="TIGR02967"/>
    </source>
</evidence>
<evidence type="ECO:0000256" key="6">
    <source>
        <dbReference type="ARBA" id="ARBA00022833"/>
    </source>
</evidence>
<dbReference type="Gene3D" id="3.20.20.140">
    <property type="entry name" value="Metal-dependent hydrolases"/>
    <property type="match status" value="1"/>
</dbReference>
<sequence>MAVLKILKGNIIYTATKEKFEIHEDSYLIESDGLVKGIFKEIPKEYKNVEVEDFGDSLIIPGFVDMHFHAPQFQNLGLGLDEELMPWLNKYTFPEEAKYGDEEYAKRLYTNVAKALWRNGTTRVVLFSTIHKNGTDVLMDVIDKSGIGAYIGKINMDRNSPDFYIEDTDESLKVTEEWILDTKDKYKLIKPIITPSFVPACTEKLMKGLSDLSKKYNVKIQSHLSENEGEIEWVKDLHPEYNSYASVYDGMGLLNDNTVMAHTVHSTDEEIKLLAERGTVSAHCPNGNYNLSSGIMPVRRFLESGVKVALGSDVGAGHQVGIYKVMSQAIEASKMNRVYVNREEKPLTTSEVFYLGTKAGGEFFGKVGSFEKGYEFDALVINDDNLGDKDFRCVEERLQRFIYIGDDRNIVRRYIAGKEVGEPK</sequence>
<dbReference type="eggNOG" id="COG0402">
    <property type="taxonomic scope" value="Bacteria"/>
</dbReference>
<accession>K0B099</accession>
<evidence type="ECO:0000256" key="2">
    <source>
        <dbReference type="ARBA" id="ARBA00006745"/>
    </source>
</evidence>
<evidence type="ECO:0000256" key="8">
    <source>
        <dbReference type="RuleBase" id="RU366009"/>
    </source>
</evidence>
<dbReference type="SUPFAM" id="SSF51556">
    <property type="entry name" value="Metallo-dependent hydrolases"/>
    <property type="match status" value="1"/>
</dbReference>
<dbReference type="RefSeq" id="WP_014968085.1">
    <property type="nucleotide sequence ID" value="NC_018664.1"/>
</dbReference>
<dbReference type="GO" id="GO:0008892">
    <property type="term" value="F:guanine deaminase activity"/>
    <property type="evidence" value="ECO:0007669"/>
    <property type="project" value="UniProtKB-UniRule"/>
</dbReference>
<comment type="function">
    <text evidence="8">Catalyzes the hydrolytic deamination of guanine, producing xanthine and ammonia.</text>
</comment>
<dbReference type="OrthoDB" id="9807210at2"/>
<dbReference type="EMBL" id="CP003326">
    <property type="protein sequence ID" value="AFS78949.1"/>
    <property type="molecule type" value="Genomic_DNA"/>
</dbReference>
<dbReference type="PANTHER" id="PTHR11271:SF6">
    <property type="entry name" value="GUANINE DEAMINASE"/>
    <property type="match status" value="1"/>
</dbReference>
<evidence type="ECO:0000259" key="9">
    <source>
        <dbReference type="Pfam" id="PF01979"/>
    </source>
</evidence>
<dbReference type="PANTHER" id="PTHR11271">
    <property type="entry name" value="GUANINE DEAMINASE"/>
    <property type="match status" value="1"/>
</dbReference>
<evidence type="ECO:0000256" key="5">
    <source>
        <dbReference type="ARBA" id="ARBA00022801"/>
    </source>
</evidence>
<dbReference type="InterPro" id="IPR014311">
    <property type="entry name" value="Guanine_deaminase"/>
</dbReference>
<dbReference type="AlphaFoldDB" id="K0B099"/>
<dbReference type="PATRIC" id="fig|1128398.3.peg.2002"/>
<evidence type="ECO:0000313" key="10">
    <source>
        <dbReference type="EMBL" id="AFS78949.1"/>
    </source>
</evidence>
<reference evidence="10 11" key="1">
    <citation type="journal article" date="2012" name="PLoS ONE">
        <title>The purine-utilizing bacterium Clostridium acidurici 9a: a genome-guided metabolic reconsideration.</title>
        <authorList>
            <person name="Hartwich K."/>
            <person name="Poehlein A."/>
            <person name="Daniel R."/>
        </authorList>
    </citation>
    <scope>NUCLEOTIDE SEQUENCE [LARGE SCALE GENOMIC DNA]</scope>
    <source>
        <strain evidence="11">ATCC 7906 / DSM 604 / BCRC 14475 / CIP 104303 / KCTC 5404 / NCIMB 10678 / 9a</strain>
    </source>
</reference>
<dbReference type="STRING" id="1128398.Curi_c19450"/>
<dbReference type="GO" id="GO:0008270">
    <property type="term" value="F:zinc ion binding"/>
    <property type="evidence" value="ECO:0007669"/>
    <property type="project" value="UniProtKB-UniRule"/>
</dbReference>
<gene>
    <name evidence="10" type="primary">guaD2</name>
    <name evidence="10" type="ordered locus">Curi_c19450</name>
</gene>
<dbReference type="GO" id="GO:0006147">
    <property type="term" value="P:guanine catabolic process"/>
    <property type="evidence" value="ECO:0007669"/>
    <property type="project" value="UniProtKB-UniRule"/>
</dbReference>
<dbReference type="EC" id="3.5.4.3" evidence="3 7"/>
<protein>
    <recommendedName>
        <fullName evidence="3 7">Guanine deaminase</fullName>
        <shortName evidence="8">Guanase</shortName>
        <ecNumber evidence="3 7">3.5.4.3</ecNumber>
    </recommendedName>
    <alternativeName>
        <fullName evidence="8">Guanine aminohydrolase</fullName>
    </alternativeName>
</protein>
<dbReference type="Pfam" id="PF01979">
    <property type="entry name" value="Amidohydro_1"/>
    <property type="match status" value="1"/>
</dbReference>
<dbReference type="HOGENOM" id="CLU_012358_0_1_9"/>
<evidence type="ECO:0000256" key="4">
    <source>
        <dbReference type="ARBA" id="ARBA00022723"/>
    </source>
</evidence>
<keyword evidence="4 8" id="KW-0479">Metal-binding</keyword>
<dbReference type="NCBIfam" id="TIGR02967">
    <property type="entry name" value="guan_deamin"/>
    <property type="match status" value="1"/>
</dbReference>
<dbReference type="InterPro" id="IPR006680">
    <property type="entry name" value="Amidohydro-rel"/>
</dbReference>
<dbReference type="KEGG" id="cad:Curi_c19450"/>
<dbReference type="GO" id="GO:0005829">
    <property type="term" value="C:cytosol"/>
    <property type="evidence" value="ECO:0007669"/>
    <property type="project" value="TreeGrafter"/>
</dbReference>
<dbReference type="InterPro" id="IPR051607">
    <property type="entry name" value="Metallo-dep_hydrolases"/>
</dbReference>